<evidence type="ECO:0008006" key="3">
    <source>
        <dbReference type="Google" id="ProtNLM"/>
    </source>
</evidence>
<evidence type="ECO:0000313" key="2">
    <source>
        <dbReference type="Proteomes" id="UP000533598"/>
    </source>
</evidence>
<proteinExistence type="predicted"/>
<dbReference type="EMBL" id="JACHMH010000001">
    <property type="protein sequence ID" value="MBB4674572.1"/>
    <property type="molecule type" value="Genomic_DNA"/>
</dbReference>
<accession>A0A7W7FQW6</accession>
<dbReference type="RefSeq" id="WP_185000674.1">
    <property type="nucleotide sequence ID" value="NZ_BAAAUI010000003.1"/>
</dbReference>
<dbReference type="InterPro" id="IPR007171">
    <property type="entry name" value="DUF371"/>
</dbReference>
<dbReference type="Proteomes" id="UP000533598">
    <property type="component" value="Unassembled WGS sequence"/>
</dbReference>
<reference evidence="1 2" key="1">
    <citation type="submission" date="2020-08" db="EMBL/GenBank/DDBJ databases">
        <title>Sequencing the genomes of 1000 actinobacteria strains.</title>
        <authorList>
            <person name="Klenk H.-P."/>
        </authorList>
    </citation>
    <scope>NUCLEOTIDE SEQUENCE [LARGE SCALE GENOMIC DNA]</scope>
    <source>
        <strain evidence="1 2">DSM 44230</strain>
    </source>
</reference>
<protein>
    <recommendedName>
        <fullName evidence="3">DUF371 domain-containing protein</fullName>
    </recommendedName>
</protein>
<keyword evidence="2" id="KW-1185">Reference proteome</keyword>
<dbReference type="Gene3D" id="2.60.120.630">
    <property type="entry name" value="mth639 domain like"/>
    <property type="match status" value="1"/>
</dbReference>
<evidence type="ECO:0000313" key="1">
    <source>
        <dbReference type="EMBL" id="MBB4674572.1"/>
    </source>
</evidence>
<dbReference type="PANTHER" id="PTHR40696">
    <property type="entry name" value="DUF371 FAMILY PROTEIN"/>
    <property type="match status" value="1"/>
</dbReference>
<dbReference type="Pfam" id="PF04027">
    <property type="entry name" value="DUF371"/>
    <property type="match status" value="1"/>
</dbReference>
<dbReference type="InterPro" id="IPR023131">
    <property type="entry name" value="Mth639-like_dom_sf"/>
</dbReference>
<comment type="caution">
    <text evidence="1">The sequence shown here is derived from an EMBL/GenBank/DDBJ whole genome shotgun (WGS) entry which is preliminary data.</text>
</comment>
<sequence>MTTIRAHGHPEIRATHNKTWELTPDTELTARATCVLGVRAVTEGGPLAGPVRLRISVGEQHVLVRAVGNPNWVPGGPAVIRRSSVRLANTLATDADLSAADLPRELAALLTDPAAEITVEVSAAADPGTLVLFHTNASSPRLRAELAAADSVVAEDAGARVLVGRSTGEGGRTLVVATDDLPGRTVRHLLGDRTEVIGLPPGLAAAAASPSPAGIFLAEPARKPADALRAAPLDAKVVLRLAAEHADKVLAAARDRGTRTLAVATEPYAESERPRWGEIGALVLPDRGEFWLCLDPVAAQGLDPLLHKLVTGLLAQGVPARSVAQSLAELPGFTRRTAYDAVQQLKDIGS</sequence>
<gene>
    <name evidence="1" type="ORF">HNR67_000690</name>
</gene>
<dbReference type="AlphaFoldDB" id="A0A7W7FQW6"/>
<organism evidence="1 2">
    <name type="scientific">Crossiella cryophila</name>
    <dbReference type="NCBI Taxonomy" id="43355"/>
    <lineage>
        <taxon>Bacteria</taxon>
        <taxon>Bacillati</taxon>
        <taxon>Actinomycetota</taxon>
        <taxon>Actinomycetes</taxon>
        <taxon>Pseudonocardiales</taxon>
        <taxon>Pseudonocardiaceae</taxon>
        <taxon>Crossiella</taxon>
    </lineage>
</organism>
<name>A0A7W7FQW6_9PSEU</name>
<dbReference type="PANTHER" id="PTHR40696:SF1">
    <property type="entry name" value="DUF371 DOMAIN-CONTAINING PROTEIN"/>
    <property type="match status" value="1"/>
</dbReference>